<dbReference type="PRINTS" id="PR00050">
    <property type="entry name" value="COLDSHOCK"/>
</dbReference>
<dbReference type="SMART" id="SM00357">
    <property type="entry name" value="CSP"/>
    <property type="match status" value="1"/>
</dbReference>
<dbReference type="InterPro" id="IPR011129">
    <property type="entry name" value="CSD"/>
</dbReference>
<evidence type="ECO:0000313" key="3">
    <source>
        <dbReference type="EMBL" id="TPG62410.1"/>
    </source>
</evidence>
<keyword evidence="4" id="KW-1185">Reference proteome</keyword>
<dbReference type="GO" id="GO:0003676">
    <property type="term" value="F:nucleic acid binding"/>
    <property type="evidence" value="ECO:0007669"/>
    <property type="project" value="InterPro"/>
</dbReference>
<dbReference type="PANTHER" id="PTHR11544">
    <property type="entry name" value="COLD SHOCK DOMAIN CONTAINING PROTEINS"/>
    <property type="match status" value="1"/>
</dbReference>
<dbReference type="AlphaFoldDB" id="A0A502GM84"/>
<protein>
    <submittedName>
        <fullName evidence="3">Cold shock domain-containing protein</fullName>
    </submittedName>
</protein>
<dbReference type="EMBL" id="RCYZ01000009">
    <property type="protein sequence ID" value="TPG62410.1"/>
    <property type="molecule type" value="Genomic_DNA"/>
</dbReference>
<dbReference type="CDD" id="cd04458">
    <property type="entry name" value="CSP_CDS"/>
    <property type="match status" value="1"/>
</dbReference>
<evidence type="ECO:0000256" key="1">
    <source>
        <dbReference type="SAM" id="MobiDB-lite"/>
    </source>
</evidence>
<dbReference type="RefSeq" id="WP_140469146.1">
    <property type="nucleotide sequence ID" value="NZ_RCYZ01000009.1"/>
</dbReference>
<proteinExistence type="predicted"/>
<dbReference type="InterPro" id="IPR050181">
    <property type="entry name" value="Cold_shock_domain"/>
</dbReference>
<comment type="caution">
    <text evidence="3">The sequence shown here is derived from an EMBL/GenBank/DDBJ whole genome shotgun (WGS) entry which is preliminary data.</text>
</comment>
<dbReference type="Gene3D" id="2.40.50.140">
    <property type="entry name" value="Nucleic acid-binding proteins"/>
    <property type="match status" value="1"/>
</dbReference>
<dbReference type="InterPro" id="IPR002059">
    <property type="entry name" value="CSP_DNA-bd"/>
</dbReference>
<organism evidence="3 4">
    <name type="scientific">Hymenobacter nivis</name>
    <dbReference type="NCBI Taxonomy" id="1850093"/>
    <lineage>
        <taxon>Bacteria</taxon>
        <taxon>Pseudomonadati</taxon>
        <taxon>Bacteroidota</taxon>
        <taxon>Cytophagia</taxon>
        <taxon>Cytophagales</taxon>
        <taxon>Hymenobacteraceae</taxon>
        <taxon>Hymenobacter</taxon>
    </lineage>
</organism>
<evidence type="ECO:0000259" key="2">
    <source>
        <dbReference type="PROSITE" id="PS51857"/>
    </source>
</evidence>
<gene>
    <name evidence="3" type="ORF">EAH73_19650</name>
</gene>
<evidence type="ECO:0000313" key="4">
    <source>
        <dbReference type="Proteomes" id="UP000317646"/>
    </source>
</evidence>
<dbReference type="GO" id="GO:0005829">
    <property type="term" value="C:cytosol"/>
    <property type="evidence" value="ECO:0007669"/>
    <property type="project" value="UniProtKB-ARBA"/>
</dbReference>
<reference evidence="3 4" key="1">
    <citation type="journal article" date="2019" name="Environ. Microbiol.">
        <title>Species interactions and distinct microbial communities in high Arctic permafrost affected cryosols are associated with the CH4 and CO2 gas fluxes.</title>
        <authorList>
            <person name="Altshuler I."/>
            <person name="Hamel J."/>
            <person name="Turney S."/>
            <person name="Magnuson E."/>
            <person name="Levesque R."/>
            <person name="Greer C."/>
            <person name="Whyte L.G."/>
        </authorList>
    </citation>
    <scope>NUCLEOTIDE SEQUENCE [LARGE SCALE GENOMIC DNA]</scope>
    <source>
        <strain evidence="3 4">S9.2P</strain>
    </source>
</reference>
<dbReference type="OrthoDB" id="1493235at2"/>
<name>A0A502GM84_9BACT</name>
<dbReference type="InterPro" id="IPR012340">
    <property type="entry name" value="NA-bd_OB-fold"/>
</dbReference>
<dbReference type="Pfam" id="PF00313">
    <property type="entry name" value="CSD"/>
    <property type="match status" value="1"/>
</dbReference>
<dbReference type="Proteomes" id="UP000317646">
    <property type="component" value="Unassembled WGS sequence"/>
</dbReference>
<feature type="domain" description="CSD" evidence="2">
    <location>
        <begin position="88"/>
        <end position="150"/>
    </location>
</feature>
<dbReference type="SUPFAM" id="SSF50249">
    <property type="entry name" value="Nucleic acid-binding proteins"/>
    <property type="match status" value="1"/>
</dbReference>
<dbReference type="PROSITE" id="PS51857">
    <property type="entry name" value="CSD_2"/>
    <property type="match status" value="1"/>
</dbReference>
<sequence length="163" mass="17926">MGRAQETFGKKENEKKRLKKKNDKEEKREQRKANAKPGQSLDEMLAYVDENGNISTTPPDPTKKRVIKDEDVRISIAKQEDMEPEDVVRLGTVAFFNDSKGYGFIKDSQTQESIFVHANGLAGGPIKEGDRVNFEVEMGQKGPTAVRVKAAAATPPPAPAAAK</sequence>
<feature type="compositionally biased region" description="Basic and acidic residues" evidence="1">
    <location>
        <begin position="22"/>
        <end position="32"/>
    </location>
</feature>
<feature type="region of interest" description="Disordered" evidence="1">
    <location>
        <begin position="1"/>
        <end position="41"/>
    </location>
</feature>
<accession>A0A502GM84</accession>